<gene>
    <name evidence="8" type="ORF">Cvel_17614</name>
</gene>
<dbReference type="PANTHER" id="PTHR47177">
    <property type="entry name" value="F18C1.6 PROTEIN"/>
    <property type="match status" value="1"/>
</dbReference>
<dbReference type="InterPro" id="IPR011011">
    <property type="entry name" value="Znf_FYVE_PHD"/>
</dbReference>
<evidence type="ECO:0000313" key="8">
    <source>
        <dbReference type="EMBL" id="CEM14779.1"/>
    </source>
</evidence>
<organism evidence="8">
    <name type="scientific">Chromera velia CCMP2878</name>
    <dbReference type="NCBI Taxonomy" id="1169474"/>
    <lineage>
        <taxon>Eukaryota</taxon>
        <taxon>Sar</taxon>
        <taxon>Alveolata</taxon>
        <taxon>Colpodellida</taxon>
        <taxon>Chromeraceae</taxon>
        <taxon>Chromera</taxon>
    </lineage>
</organism>
<feature type="compositionally biased region" description="Basic residues" evidence="5">
    <location>
        <begin position="901"/>
        <end position="912"/>
    </location>
</feature>
<dbReference type="AlphaFoldDB" id="A0A0G4FLX0"/>
<feature type="compositionally biased region" description="Basic and acidic residues" evidence="5">
    <location>
        <begin position="183"/>
        <end position="192"/>
    </location>
</feature>
<dbReference type="SMART" id="SM00184">
    <property type="entry name" value="RING"/>
    <property type="match status" value="1"/>
</dbReference>
<evidence type="ECO:0000256" key="4">
    <source>
        <dbReference type="PROSITE-ProRule" id="PRU00175"/>
    </source>
</evidence>
<sequence length="1126" mass="119860">MSLYPHRESGAAPDENAPQNWEPPSNKDPDYSSATHVQPARPPLLRNPTGPGVLLPRQHSHAGGGSATMRNNMNRVALPKNCPLQQPQHRSRSQSSARTAPRGPHPEASPGSSLHHQHGQQPTGDRAPPVPLQHPPPLCTSRQSPVDEQMCSHDRTSGAGEKTGRDHTGVFQSMDRFAMGQEGEGKENRENGDPQASLQGPTMTSQGAGVSLHGRDGRGPRGDGVCPPSCAGAPTRRQSIWRSSMRVRATGLDVRNPDIQRNWIGLGEPSRRGRGGGSQRPFGRPETLALHRPGPRRYNAGGGMVRGERQETARFAFAVGERERGKGKADVNCLSGFAAAASSSSSSSSSSSAQPPVLPPDSHRQIGPLGEAVRDGGIRGHRNSSHLHQTYGRTGRAGTNRVLMERGKEGGEGGHEGGGAPAAAAGAGAAACGSSSASCEVFDMTDWDLDDFSFLPSPAGGGRTNPSSDPQPGGASASAVGSVGRNEVLGRSGGGEGGVSVRTNYSSRPAFSARSRRLGGRGTLVRNLSVRSSASETERMEGSSSSSPSVVEQSPQNRKKRGERASRRLQMPPSSDGMLLNERPRKSLRTSSKPQKGEGEGEEPCPICLADPCDREEDGRPDSCSHVFCFSCITKWAEGATNRCPCCRGQFFLVHRTKRVIDRDPETGEVRKTRLEPQEPHLVGEKVLAPDAFEDNGDDVFDVGSDEGANDIICNICEGGGHEDLLMICDGCGIFNAHTFCLEPPLPAVPRVRPWLCVPCESAEVLTCRFCARGHRSELLMICDSCREIEHTFCARPRPLQRVPHTWLCESCNGAARAGLAGGRRGEREAGRGGRAGGGGDLGRGDGLRERDGAGRGGVRGRGRLRISLSSSSSSSLPPPSPDLAADRGRRGRAGRDGGRGRGRAARGGRAGRRGEGSPSRGFSDDLGGGMDTEEEEDRLLEDFVVSDDHISFDSNASEGESSSSSSSSSSGEDERRQRDRRERERERGRGRPRNAERRREGQPRRRRERNRNAQEGGRRRDQRGGAGPAGRERQRGNMNVNHPRDVAASQPSASSSNVQSSLFARRILPPQQQTEAVREGGVASRPVPPVGHQSFVALDGSDDDDDGLLIISSGPLQGGGGGNGG</sequence>
<dbReference type="InterPro" id="IPR001965">
    <property type="entry name" value="Znf_PHD"/>
</dbReference>
<feature type="domain" description="RING-type" evidence="7">
    <location>
        <begin position="605"/>
        <end position="648"/>
    </location>
</feature>
<dbReference type="GO" id="GO:0008270">
    <property type="term" value="F:zinc ion binding"/>
    <property type="evidence" value="ECO:0007669"/>
    <property type="project" value="UniProtKB-KW"/>
</dbReference>
<evidence type="ECO:0000256" key="1">
    <source>
        <dbReference type="ARBA" id="ARBA00022723"/>
    </source>
</evidence>
<accession>A0A0G4FLX0</accession>
<feature type="compositionally biased region" description="Pro residues" evidence="5">
    <location>
        <begin position="128"/>
        <end position="138"/>
    </location>
</feature>
<feature type="compositionally biased region" description="Basic and acidic residues" evidence="5">
    <location>
        <begin position="150"/>
        <end position="168"/>
    </location>
</feature>
<feature type="compositionally biased region" description="Gly residues" evidence="5">
    <location>
        <begin position="833"/>
        <end position="842"/>
    </location>
</feature>
<reference evidence="8" key="1">
    <citation type="submission" date="2014-11" db="EMBL/GenBank/DDBJ databases">
        <authorList>
            <person name="Otto D Thomas"/>
            <person name="Naeem Raeece"/>
        </authorList>
    </citation>
    <scope>NUCLEOTIDE SEQUENCE</scope>
</reference>
<evidence type="ECO:0000256" key="5">
    <source>
        <dbReference type="SAM" id="MobiDB-lite"/>
    </source>
</evidence>
<evidence type="ECO:0000256" key="3">
    <source>
        <dbReference type="ARBA" id="ARBA00022833"/>
    </source>
</evidence>
<feature type="compositionally biased region" description="Basic and acidic residues" evidence="5">
    <location>
        <begin position="403"/>
        <end position="415"/>
    </location>
</feature>
<name>A0A0G4FLX0_9ALVE</name>
<dbReference type="Gene3D" id="3.30.40.10">
    <property type="entry name" value="Zinc/RING finger domain, C3HC4 (zinc finger)"/>
    <property type="match status" value="3"/>
</dbReference>
<evidence type="ECO:0008006" key="9">
    <source>
        <dbReference type="Google" id="ProtNLM"/>
    </source>
</evidence>
<dbReference type="PROSITE" id="PS50016">
    <property type="entry name" value="ZF_PHD_2"/>
    <property type="match status" value="1"/>
</dbReference>
<feature type="non-terminal residue" evidence="8">
    <location>
        <position position="1126"/>
    </location>
</feature>
<dbReference type="InterPro" id="IPR013083">
    <property type="entry name" value="Znf_RING/FYVE/PHD"/>
</dbReference>
<dbReference type="SUPFAM" id="SSF57903">
    <property type="entry name" value="FYVE/PHD zinc finger"/>
    <property type="match status" value="2"/>
</dbReference>
<feature type="region of interest" description="Disordered" evidence="5">
    <location>
        <begin position="1"/>
        <end position="242"/>
    </location>
</feature>
<feature type="compositionally biased region" description="Polar residues" evidence="5">
    <location>
        <begin position="110"/>
        <end position="123"/>
    </location>
</feature>
<feature type="region of interest" description="Disordered" evidence="5">
    <location>
        <begin position="263"/>
        <end position="306"/>
    </location>
</feature>
<feature type="region of interest" description="Disordered" evidence="5">
    <location>
        <begin position="453"/>
        <end position="607"/>
    </location>
</feature>
<feature type="compositionally biased region" description="Low complexity" evidence="5">
    <location>
        <begin position="473"/>
        <end position="484"/>
    </location>
</feature>
<keyword evidence="3" id="KW-0862">Zinc</keyword>
<feature type="compositionally biased region" description="Basic and acidic residues" evidence="5">
    <location>
        <begin position="973"/>
        <end position="1004"/>
    </location>
</feature>
<dbReference type="InterPro" id="IPR019787">
    <property type="entry name" value="Znf_PHD-finger"/>
</dbReference>
<feature type="compositionally biased region" description="Low complexity" evidence="5">
    <location>
        <begin position="1047"/>
        <end position="1062"/>
    </location>
</feature>
<feature type="compositionally biased region" description="Low complexity" evidence="5">
    <location>
        <begin position="955"/>
        <end position="971"/>
    </location>
</feature>
<feature type="domain" description="PHD-type" evidence="6">
    <location>
        <begin position="765"/>
        <end position="815"/>
    </location>
</feature>
<keyword evidence="1" id="KW-0479">Metal-binding</keyword>
<proteinExistence type="predicted"/>
<feature type="compositionally biased region" description="Low complexity" evidence="5">
    <location>
        <begin position="866"/>
        <end position="876"/>
    </location>
</feature>
<feature type="compositionally biased region" description="Gly residues" evidence="5">
    <location>
        <begin position="1117"/>
        <end position="1126"/>
    </location>
</feature>
<dbReference type="PROSITE" id="PS00518">
    <property type="entry name" value="ZF_RING_1"/>
    <property type="match status" value="1"/>
</dbReference>
<dbReference type="SUPFAM" id="SSF57850">
    <property type="entry name" value="RING/U-box"/>
    <property type="match status" value="1"/>
</dbReference>
<feature type="compositionally biased region" description="Basic and acidic residues" evidence="5">
    <location>
        <begin position="843"/>
        <end position="854"/>
    </location>
</feature>
<evidence type="ECO:0000256" key="2">
    <source>
        <dbReference type="ARBA" id="ARBA00022771"/>
    </source>
</evidence>
<feature type="compositionally biased region" description="Low complexity" evidence="5">
    <location>
        <begin position="543"/>
        <end position="556"/>
    </location>
</feature>
<feature type="compositionally biased region" description="Basic and acidic residues" evidence="5">
    <location>
        <begin position="885"/>
        <end position="900"/>
    </location>
</feature>
<dbReference type="InterPro" id="IPR001841">
    <property type="entry name" value="Znf_RING"/>
</dbReference>
<dbReference type="PROSITE" id="PS50089">
    <property type="entry name" value="ZF_RING_2"/>
    <property type="match status" value="1"/>
</dbReference>
<keyword evidence="2 4" id="KW-0863">Zinc-finger</keyword>
<dbReference type="InterPro" id="IPR018957">
    <property type="entry name" value="Znf_C3HC4_RING-type"/>
</dbReference>
<dbReference type="InterPro" id="IPR017907">
    <property type="entry name" value="Znf_RING_CS"/>
</dbReference>
<feature type="compositionally biased region" description="Low complexity" evidence="5">
    <location>
        <begin position="499"/>
        <end position="513"/>
    </location>
</feature>
<dbReference type="Pfam" id="PF00097">
    <property type="entry name" value="zf-C3HC4"/>
    <property type="match status" value="1"/>
</dbReference>
<protein>
    <recommendedName>
        <fullName evidence="9">RING-type domain-containing protein</fullName>
    </recommendedName>
</protein>
<feature type="compositionally biased region" description="Low complexity" evidence="5">
    <location>
        <begin position="85"/>
        <end position="102"/>
    </location>
</feature>
<evidence type="ECO:0000259" key="7">
    <source>
        <dbReference type="PROSITE" id="PS50089"/>
    </source>
</evidence>
<feature type="region of interest" description="Disordered" evidence="5">
    <location>
        <begin position="341"/>
        <end position="426"/>
    </location>
</feature>
<feature type="compositionally biased region" description="Basic and acidic residues" evidence="5">
    <location>
        <begin position="1011"/>
        <end position="1024"/>
    </location>
</feature>
<dbReference type="EMBL" id="CDMZ01000459">
    <property type="protein sequence ID" value="CEM14779.1"/>
    <property type="molecule type" value="Genomic_DNA"/>
</dbReference>
<dbReference type="SMART" id="SM00249">
    <property type="entry name" value="PHD"/>
    <property type="match status" value="2"/>
</dbReference>
<dbReference type="VEuPathDB" id="CryptoDB:Cvel_17614"/>
<evidence type="ECO:0000259" key="6">
    <source>
        <dbReference type="PROSITE" id="PS50016"/>
    </source>
</evidence>
<feature type="compositionally biased region" description="Polar residues" evidence="5">
    <location>
        <begin position="194"/>
        <end position="208"/>
    </location>
</feature>
<feature type="region of interest" description="Disordered" evidence="5">
    <location>
        <begin position="823"/>
        <end position="1126"/>
    </location>
</feature>
<feature type="compositionally biased region" description="Low complexity" evidence="5">
    <location>
        <begin position="341"/>
        <end position="353"/>
    </location>
</feature>
<dbReference type="Pfam" id="PF00628">
    <property type="entry name" value="PHD"/>
    <property type="match status" value="2"/>
</dbReference>